<dbReference type="Pfam" id="PF16925">
    <property type="entry name" value="TetR_C_13"/>
    <property type="match status" value="1"/>
</dbReference>
<dbReference type="InterPro" id="IPR001647">
    <property type="entry name" value="HTH_TetR"/>
</dbReference>
<accession>A0A1T4YRT1</accession>
<feature type="DNA-binding region" description="H-T-H motif" evidence="4">
    <location>
        <begin position="30"/>
        <end position="49"/>
    </location>
</feature>
<dbReference type="RefSeq" id="WP_078701248.1">
    <property type="nucleotide sequence ID" value="NZ_LT796768.1"/>
</dbReference>
<dbReference type="PRINTS" id="PR00455">
    <property type="entry name" value="HTHTETR"/>
</dbReference>
<dbReference type="Gene3D" id="1.10.357.10">
    <property type="entry name" value="Tetracycline Repressor, domain 2"/>
    <property type="match status" value="1"/>
</dbReference>
<evidence type="ECO:0000256" key="3">
    <source>
        <dbReference type="ARBA" id="ARBA00023163"/>
    </source>
</evidence>
<dbReference type="EMBL" id="LT796768">
    <property type="protein sequence ID" value="SKB04469.1"/>
    <property type="molecule type" value="Genomic_DNA"/>
</dbReference>
<dbReference type="Proteomes" id="UP000191040">
    <property type="component" value="Chromosome I"/>
</dbReference>
<proteinExistence type="predicted"/>
<dbReference type="AlphaFoldDB" id="A0A1T4YRT1"/>
<reference evidence="7" key="1">
    <citation type="submission" date="2017-02" db="EMBL/GenBank/DDBJ databases">
        <authorList>
            <person name="Varghese N."/>
            <person name="Submissions S."/>
        </authorList>
    </citation>
    <scope>NUCLEOTIDE SEQUENCE [LARGE SCALE GENOMIC DNA]</scope>
    <source>
        <strain evidence="7">9H-4</strain>
    </source>
</reference>
<dbReference type="STRING" id="1736691.SAMN06295964_0581"/>
<evidence type="ECO:0000313" key="7">
    <source>
        <dbReference type="Proteomes" id="UP000191040"/>
    </source>
</evidence>
<keyword evidence="1" id="KW-0805">Transcription regulation</keyword>
<gene>
    <name evidence="6" type="ORF">SAMN06295964_0581</name>
</gene>
<dbReference type="InterPro" id="IPR036271">
    <property type="entry name" value="Tet_transcr_reg_TetR-rel_C_sf"/>
</dbReference>
<dbReference type="InterPro" id="IPR011075">
    <property type="entry name" value="TetR_C"/>
</dbReference>
<dbReference type="InterPro" id="IPR009057">
    <property type="entry name" value="Homeodomain-like_sf"/>
</dbReference>
<evidence type="ECO:0000256" key="4">
    <source>
        <dbReference type="PROSITE-ProRule" id="PRU00335"/>
    </source>
</evidence>
<dbReference type="PANTHER" id="PTHR47506:SF6">
    <property type="entry name" value="HTH-TYPE TRANSCRIPTIONAL REPRESSOR NEMR"/>
    <property type="match status" value="1"/>
</dbReference>
<evidence type="ECO:0000256" key="2">
    <source>
        <dbReference type="ARBA" id="ARBA00023125"/>
    </source>
</evidence>
<organism evidence="6 7">
    <name type="scientific">Aeromicrobium choanae</name>
    <dbReference type="NCBI Taxonomy" id="1736691"/>
    <lineage>
        <taxon>Bacteria</taxon>
        <taxon>Bacillati</taxon>
        <taxon>Actinomycetota</taxon>
        <taxon>Actinomycetes</taxon>
        <taxon>Propionibacteriales</taxon>
        <taxon>Nocardioidaceae</taxon>
        <taxon>Aeromicrobium</taxon>
    </lineage>
</organism>
<dbReference type="GO" id="GO:0003677">
    <property type="term" value="F:DNA binding"/>
    <property type="evidence" value="ECO:0007669"/>
    <property type="project" value="UniProtKB-UniRule"/>
</dbReference>
<sequence>MSTSVKVPHKERLLRAGIRLLYDRGYNGTSVDAILAEAEAPKGSFYHHFGSKERFGREVLERYDDLQALRLRSWAVKEELTVPERLAGYHRAAVDAFVDSHWRWACLAGKLSNELAANSESYRDGLARGFVAWRDALAAMLSEGQQCGEVREDRTAEELADASLALIQGAFVAALALRDRDYLDAVTASLTDLISPRTRS</sequence>
<dbReference type="OrthoDB" id="9805134at2"/>
<dbReference type="Pfam" id="PF00440">
    <property type="entry name" value="TetR_N"/>
    <property type="match status" value="1"/>
</dbReference>
<evidence type="ECO:0000259" key="5">
    <source>
        <dbReference type="PROSITE" id="PS50977"/>
    </source>
</evidence>
<protein>
    <submittedName>
        <fullName evidence="6">Transcriptional regulator, TetR family</fullName>
    </submittedName>
</protein>
<evidence type="ECO:0000313" key="6">
    <source>
        <dbReference type="EMBL" id="SKB04469.1"/>
    </source>
</evidence>
<evidence type="ECO:0000256" key="1">
    <source>
        <dbReference type="ARBA" id="ARBA00023015"/>
    </source>
</evidence>
<dbReference type="SUPFAM" id="SSF48498">
    <property type="entry name" value="Tetracyclin repressor-like, C-terminal domain"/>
    <property type="match status" value="1"/>
</dbReference>
<name>A0A1T4YRT1_9ACTN</name>
<dbReference type="PROSITE" id="PS50977">
    <property type="entry name" value="HTH_TETR_2"/>
    <property type="match status" value="1"/>
</dbReference>
<keyword evidence="3" id="KW-0804">Transcription</keyword>
<dbReference type="PANTHER" id="PTHR47506">
    <property type="entry name" value="TRANSCRIPTIONAL REGULATORY PROTEIN"/>
    <property type="match status" value="1"/>
</dbReference>
<dbReference type="SUPFAM" id="SSF46689">
    <property type="entry name" value="Homeodomain-like"/>
    <property type="match status" value="1"/>
</dbReference>
<keyword evidence="7" id="KW-1185">Reference proteome</keyword>
<feature type="domain" description="HTH tetR-type" evidence="5">
    <location>
        <begin position="7"/>
        <end position="67"/>
    </location>
</feature>
<keyword evidence="2 4" id="KW-0238">DNA-binding</keyword>